<feature type="region of interest" description="Disordered" evidence="1">
    <location>
        <begin position="1"/>
        <end position="40"/>
    </location>
</feature>
<dbReference type="EMBL" id="BAABKM010000001">
    <property type="protein sequence ID" value="GAA4692437.1"/>
    <property type="molecule type" value="Genomic_DNA"/>
</dbReference>
<keyword evidence="4" id="KW-1185">Reference proteome</keyword>
<proteinExistence type="predicted"/>
<feature type="transmembrane region" description="Helical" evidence="2">
    <location>
        <begin position="73"/>
        <end position="90"/>
    </location>
</feature>
<feature type="transmembrane region" description="Helical" evidence="2">
    <location>
        <begin position="41"/>
        <end position="61"/>
    </location>
</feature>
<protein>
    <submittedName>
        <fullName evidence="3">Uncharacterized protein</fullName>
    </submittedName>
</protein>
<reference evidence="4" key="1">
    <citation type="journal article" date="2019" name="Int. J. Syst. Evol. Microbiol.">
        <title>The Global Catalogue of Microorganisms (GCM) 10K type strain sequencing project: providing services to taxonomists for standard genome sequencing and annotation.</title>
        <authorList>
            <consortium name="The Broad Institute Genomics Platform"/>
            <consortium name="The Broad Institute Genome Sequencing Center for Infectious Disease"/>
            <person name="Wu L."/>
            <person name="Ma J."/>
        </authorList>
    </citation>
    <scope>NUCLEOTIDE SEQUENCE [LARGE SCALE GENOMIC DNA]</scope>
    <source>
        <strain evidence="4">JCM 18531</strain>
    </source>
</reference>
<keyword evidence="2" id="KW-1133">Transmembrane helix</keyword>
<keyword evidence="2" id="KW-0472">Membrane</keyword>
<dbReference type="Proteomes" id="UP001499974">
    <property type="component" value="Unassembled WGS sequence"/>
</dbReference>
<organism evidence="3 4">
    <name type="scientific">Nocardioides conyzicola</name>
    <dbReference type="NCBI Taxonomy" id="1651781"/>
    <lineage>
        <taxon>Bacteria</taxon>
        <taxon>Bacillati</taxon>
        <taxon>Actinomycetota</taxon>
        <taxon>Actinomycetes</taxon>
        <taxon>Propionibacteriales</taxon>
        <taxon>Nocardioidaceae</taxon>
        <taxon>Nocardioides</taxon>
    </lineage>
</organism>
<evidence type="ECO:0000256" key="2">
    <source>
        <dbReference type="SAM" id="Phobius"/>
    </source>
</evidence>
<sequence>MERTEDNGMPPLPPERWPRWVYGAGQDPEPRQSRANRRASAAQLATAAGVGGLGPALHLLGQSNSLGGVERPLVAAALAAAIVVGVRWASTERTLRIRAFVVASTPRSDNG</sequence>
<evidence type="ECO:0000313" key="3">
    <source>
        <dbReference type="EMBL" id="GAA4692437.1"/>
    </source>
</evidence>
<gene>
    <name evidence="3" type="ORF">GCM10023349_04320</name>
</gene>
<keyword evidence="2" id="KW-0812">Transmembrane</keyword>
<accession>A0ABP8WPE5</accession>
<name>A0ABP8WPE5_9ACTN</name>
<comment type="caution">
    <text evidence="3">The sequence shown here is derived from an EMBL/GenBank/DDBJ whole genome shotgun (WGS) entry which is preliminary data.</text>
</comment>
<evidence type="ECO:0000313" key="4">
    <source>
        <dbReference type="Proteomes" id="UP001499974"/>
    </source>
</evidence>
<evidence type="ECO:0000256" key="1">
    <source>
        <dbReference type="SAM" id="MobiDB-lite"/>
    </source>
</evidence>